<gene>
    <name evidence="1" type="ORF">EPI10_007143</name>
</gene>
<reference evidence="2" key="1">
    <citation type="journal article" date="2019" name="Plant Biotechnol. J.">
        <title>Genome sequencing of the Australian wild diploid species Gossypium australe highlights disease resistance and delayed gland morphogenesis.</title>
        <authorList>
            <person name="Cai Y."/>
            <person name="Cai X."/>
            <person name="Wang Q."/>
            <person name="Wang P."/>
            <person name="Zhang Y."/>
            <person name="Cai C."/>
            <person name="Xu Y."/>
            <person name="Wang K."/>
            <person name="Zhou Z."/>
            <person name="Wang C."/>
            <person name="Geng S."/>
            <person name="Li B."/>
            <person name="Dong Q."/>
            <person name="Hou Y."/>
            <person name="Wang H."/>
            <person name="Ai P."/>
            <person name="Liu Z."/>
            <person name="Yi F."/>
            <person name="Sun M."/>
            <person name="An G."/>
            <person name="Cheng J."/>
            <person name="Zhang Y."/>
            <person name="Shi Q."/>
            <person name="Xie Y."/>
            <person name="Shi X."/>
            <person name="Chang Y."/>
            <person name="Huang F."/>
            <person name="Chen Y."/>
            <person name="Hong S."/>
            <person name="Mi L."/>
            <person name="Sun Q."/>
            <person name="Zhang L."/>
            <person name="Zhou B."/>
            <person name="Peng R."/>
            <person name="Zhang X."/>
            <person name="Liu F."/>
        </authorList>
    </citation>
    <scope>NUCLEOTIDE SEQUENCE [LARGE SCALE GENOMIC DNA]</scope>
    <source>
        <strain evidence="2">cv. PA1801</strain>
    </source>
</reference>
<proteinExistence type="predicted"/>
<dbReference type="AlphaFoldDB" id="A0A5B6WUU8"/>
<dbReference type="OrthoDB" id="1751090at2759"/>
<evidence type="ECO:0000313" key="2">
    <source>
        <dbReference type="Proteomes" id="UP000325315"/>
    </source>
</evidence>
<dbReference type="Proteomes" id="UP000325315">
    <property type="component" value="Unassembled WGS sequence"/>
</dbReference>
<comment type="caution">
    <text evidence="1">The sequence shown here is derived from an EMBL/GenBank/DDBJ whole genome shotgun (WGS) entry which is preliminary data.</text>
</comment>
<sequence>MWGNIRQRFSIGNGLRVQQLRCNLTIELEKKRGEERVHKLFISLDEEHYGTVRTNILSIYLLPNLNRVYVMVLK</sequence>
<name>A0A5B6WUU8_9ROSI</name>
<protein>
    <submittedName>
        <fullName evidence="1">Retrovirus-related Pol polyprotein from transposon TNT 1-94 isoform X1</fullName>
    </submittedName>
</protein>
<evidence type="ECO:0000313" key="1">
    <source>
        <dbReference type="EMBL" id="KAA3485116.1"/>
    </source>
</evidence>
<dbReference type="EMBL" id="SMMG02000002">
    <property type="protein sequence ID" value="KAA3485116.1"/>
    <property type="molecule type" value="Genomic_DNA"/>
</dbReference>
<organism evidence="1 2">
    <name type="scientific">Gossypium australe</name>
    <dbReference type="NCBI Taxonomy" id="47621"/>
    <lineage>
        <taxon>Eukaryota</taxon>
        <taxon>Viridiplantae</taxon>
        <taxon>Streptophyta</taxon>
        <taxon>Embryophyta</taxon>
        <taxon>Tracheophyta</taxon>
        <taxon>Spermatophyta</taxon>
        <taxon>Magnoliopsida</taxon>
        <taxon>eudicotyledons</taxon>
        <taxon>Gunneridae</taxon>
        <taxon>Pentapetalae</taxon>
        <taxon>rosids</taxon>
        <taxon>malvids</taxon>
        <taxon>Malvales</taxon>
        <taxon>Malvaceae</taxon>
        <taxon>Malvoideae</taxon>
        <taxon>Gossypium</taxon>
    </lineage>
</organism>
<accession>A0A5B6WUU8</accession>
<keyword evidence="2" id="KW-1185">Reference proteome</keyword>